<feature type="domain" description="Ig-like" evidence="11">
    <location>
        <begin position="43"/>
        <end position="129"/>
    </location>
</feature>
<proteinExistence type="predicted"/>
<evidence type="ECO:0000313" key="12">
    <source>
        <dbReference type="EMBL" id="OCT66777.1"/>
    </source>
</evidence>
<comment type="subcellular location">
    <subcellularLocation>
        <location evidence="1">Membrane</location>
        <topology evidence="1">Single-pass membrane protein</topology>
    </subcellularLocation>
</comment>
<evidence type="ECO:0000256" key="5">
    <source>
        <dbReference type="ARBA" id="ARBA00022989"/>
    </source>
</evidence>
<accession>A0A974C5E3</accession>
<dbReference type="SMART" id="SM00406">
    <property type="entry name" value="IGv"/>
    <property type="match status" value="3"/>
</dbReference>
<dbReference type="Gene3D" id="2.60.40.10">
    <property type="entry name" value="Immunoglobulins"/>
    <property type="match status" value="4"/>
</dbReference>
<evidence type="ECO:0000256" key="8">
    <source>
        <dbReference type="ARBA" id="ARBA00023319"/>
    </source>
</evidence>
<evidence type="ECO:0000256" key="3">
    <source>
        <dbReference type="ARBA" id="ARBA00022729"/>
    </source>
</evidence>
<dbReference type="SUPFAM" id="SSF48726">
    <property type="entry name" value="Immunoglobulin"/>
    <property type="match status" value="4"/>
</dbReference>
<dbReference type="OrthoDB" id="9949420at2759"/>
<dbReference type="InterPro" id="IPR013783">
    <property type="entry name" value="Ig-like_fold"/>
</dbReference>
<gene>
    <name evidence="14" type="primary">igsf8.S</name>
    <name evidence="14" type="synonym">XB5942349.S</name>
    <name evidence="12" type="ORF">XELAEV_18043028mg</name>
</gene>
<dbReference type="InterPro" id="IPR036179">
    <property type="entry name" value="Ig-like_dom_sf"/>
</dbReference>
<organism evidence="12 13">
    <name type="scientific">Xenopus laevis</name>
    <name type="common">African clawed frog</name>
    <dbReference type="NCBI Taxonomy" id="8355"/>
    <lineage>
        <taxon>Eukaryota</taxon>
        <taxon>Metazoa</taxon>
        <taxon>Chordata</taxon>
        <taxon>Craniata</taxon>
        <taxon>Vertebrata</taxon>
        <taxon>Euteleostomi</taxon>
        <taxon>Amphibia</taxon>
        <taxon>Batrachia</taxon>
        <taxon>Anura</taxon>
        <taxon>Pipoidea</taxon>
        <taxon>Pipidae</taxon>
        <taxon>Xenopodinae</taxon>
        <taxon>Xenopus</taxon>
        <taxon>Xenopus</taxon>
    </lineage>
</organism>
<protein>
    <recommendedName>
        <fullName evidence="11">Ig-like domain-containing protein</fullName>
    </recommendedName>
</protein>
<dbReference type="KEGG" id="xla:108700450"/>
<dbReference type="OMA" id="FIPCNVS"/>
<dbReference type="GeneID" id="108700450"/>
<feature type="domain" description="Ig-like" evidence="11">
    <location>
        <begin position="169"/>
        <end position="290"/>
    </location>
</feature>
<evidence type="ECO:0000256" key="2">
    <source>
        <dbReference type="ARBA" id="ARBA00022692"/>
    </source>
</evidence>
<keyword evidence="2 9" id="KW-0812">Transmembrane</keyword>
<sequence length="621" mass="68454">MKRMRPKLLGPGAPTLLFCFFFAIGLCSGRQVRVPSGPLYRVEGTSVSIPCNVSEYEGPSLQNFEWFMYRPAAPDHSIAIVSTKDSKFAYAVYAARVQSGEIYIHRVDGDHVELRIKRLREEDAGVYECYTPTTDAKYLGSYSDKVLLKVLPDTLQVSDKSALRGRLAPATPLQLTLTEGTDLYVTCTAVSDSQQHTHLSVSFGLTKPGAPVGRQTLQDIVSVQRDFSVEPAQSEPFSLRYQTGELRVEKSDSSTFKLVLSHAHPQDSGTYHCTAAQWIQDPDGTWQSIAEKRSVLAEVTIQTIESQLKVSSGPRELTINSGDVLEMWCDVSLSARQPPDVLFAVEWLMKATEDAPEQLVAMLSHNGLVTLAGRYTGDEGGTRHISLEKLPPLPGTYRLRIHSAQPGDVGMYSCRVKALVSHAGSRLEEVAQKVAPSVGVSIRTQDVSLGARTTLQSPTLHRGDTAILLCNVTVDTPQSVHTAVTWWAELPGENPEETSGRLVASVNREGVSDSWFRPFGDELSTDKVGPGCYRLRMYNIQAEDEGKYYCAVTAWLQYPDLSWYNAATARSNSITLYSYARAKDLLLIPMVAGVASALFVGIFILATVTCCYMRHLRGRKR</sequence>
<evidence type="ECO:0000256" key="4">
    <source>
        <dbReference type="ARBA" id="ARBA00022737"/>
    </source>
</evidence>
<evidence type="ECO:0000259" key="11">
    <source>
        <dbReference type="PROSITE" id="PS50835"/>
    </source>
</evidence>
<feature type="domain" description="Ig-like" evidence="11">
    <location>
        <begin position="436"/>
        <end position="575"/>
    </location>
</feature>
<keyword evidence="3 10" id="KW-0732">Signal</keyword>
<keyword evidence="4" id="KW-0677">Repeat</keyword>
<keyword evidence="7" id="KW-1015">Disulfide bond</keyword>
<evidence type="ECO:0000256" key="1">
    <source>
        <dbReference type="ARBA" id="ARBA00004167"/>
    </source>
</evidence>
<feature type="transmembrane region" description="Helical" evidence="9">
    <location>
        <begin position="586"/>
        <end position="612"/>
    </location>
</feature>
<dbReference type="FunFam" id="2.60.40.10:FF:000191">
    <property type="entry name" value="Immunoglobulin superfamily member 3"/>
    <property type="match status" value="1"/>
</dbReference>
<reference evidence="13" key="1">
    <citation type="journal article" date="2016" name="Nature">
        <title>Genome evolution in the allotetraploid frog Xenopus laevis.</title>
        <authorList>
            <person name="Session A.M."/>
            <person name="Uno Y."/>
            <person name="Kwon T."/>
            <person name="Chapman J.A."/>
            <person name="Toyoda A."/>
            <person name="Takahashi S."/>
            <person name="Fukui A."/>
            <person name="Hikosaka A."/>
            <person name="Suzuki A."/>
            <person name="Kondo M."/>
            <person name="van Heeringen S.J."/>
            <person name="Quigley I."/>
            <person name="Heinz S."/>
            <person name="Ogino H."/>
            <person name="Ochi H."/>
            <person name="Hellsten U."/>
            <person name="Lyons J.B."/>
            <person name="Simakov O."/>
            <person name="Putnam N."/>
            <person name="Stites J."/>
            <person name="Kuroki Y."/>
            <person name="Tanaka T."/>
            <person name="Michiue T."/>
            <person name="Watanabe M."/>
            <person name="Bogdanovic O."/>
            <person name="Lister R."/>
            <person name="Georgiou G."/>
            <person name="Paranjpe S.S."/>
            <person name="van Kruijsbergen I."/>
            <person name="Shu S."/>
            <person name="Carlson J."/>
            <person name="Kinoshita T."/>
            <person name="Ohta Y."/>
            <person name="Mawaribuchi S."/>
            <person name="Jenkins J."/>
            <person name="Grimwood J."/>
            <person name="Schmutz J."/>
            <person name="Mitros T."/>
            <person name="Mozaffari S.V."/>
            <person name="Suzuki Y."/>
            <person name="Haramoto Y."/>
            <person name="Yamamoto T.S."/>
            <person name="Takagi C."/>
            <person name="Heald R."/>
            <person name="Miller K."/>
            <person name="Haudenschild C."/>
            <person name="Kitzman J."/>
            <person name="Nakayama T."/>
            <person name="Izutsu Y."/>
            <person name="Robert J."/>
            <person name="Fortriede J."/>
            <person name="Burns K."/>
            <person name="Lotay V."/>
            <person name="Karimi K."/>
            <person name="Yasuoka Y."/>
            <person name="Dichmann D.S."/>
            <person name="Flajnik M.F."/>
            <person name="Houston D.W."/>
            <person name="Shendure J."/>
            <person name="DuPasquier L."/>
            <person name="Vize P.D."/>
            <person name="Zorn A.M."/>
            <person name="Ito M."/>
            <person name="Marcotte E.M."/>
            <person name="Wallingford J.B."/>
            <person name="Ito Y."/>
            <person name="Asashima M."/>
            <person name="Ueno N."/>
            <person name="Matsuda Y."/>
            <person name="Veenstra G.J."/>
            <person name="Fujiyama A."/>
            <person name="Harland R.M."/>
            <person name="Taira M."/>
            <person name="Rokhsar D.S."/>
        </authorList>
    </citation>
    <scope>NUCLEOTIDE SEQUENCE [LARGE SCALE GENOMIC DNA]</scope>
    <source>
        <strain evidence="13">J</strain>
    </source>
</reference>
<dbReference type="EMBL" id="CM004481">
    <property type="protein sequence ID" value="OCT66777.1"/>
    <property type="molecule type" value="Genomic_DNA"/>
</dbReference>
<feature type="signal peptide" evidence="10">
    <location>
        <begin position="1"/>
        <end position="29"/>
    </location>
</feature>
<feature type="chain" id="PRO_5036712828" description="Ig-like domain-containing protein" evidence="10">
    <location>
        <begin position="30"/>
        <end position="621"/>
    </location>
</feature>
<dbReference type="CTD" id="108700450"/>
<dbReference type="InterPro" id="IPR051102">
    <property type="entry name" value="IgSF_V-set/TM_domain"/>
</dbReference>
<dbReference type="RefSeq" id="XP_018089144.1">
    <property type="nucleotide sequence ID" value="XM_018233655.1"/>
</dbReference>
<evidence type="ECO:0000313" key="13">
    <source>
        <dbReference type="Proteomes" id="UP000694892"/>
    </source>
</evidence>
<keyword evidence="5 9" id="KW-1133">Transmembrane helix</keyword>
<dbReference type="AGR" id="Xenbase:XB-GENE-17330590"/>
<dbReference type="InterPro" id="IPR007110">
    <property type="entry name" value="Ig-like_dom"/>
</dbReference>
<feature type="domain" description="Ig-like" evidence="11">
    <location>
        <begin position="306"/>
        <end position="431"/>
    </location>
</feature>
<dbReference type="PROSITE" id="PS50835">
    <property type="entry name" value="IG_LIKE"/>
    <property type="match status" value="4"/>
</dbReference>
<keyword evidence="6 9" id="KW-0472">Membrane</keyword>
<evidence type="ECO:0000256" key="9">
    <source>
        <dbReference type="SAM" id="Phobius"/>
    </source>
</evidence>
<dbReference type="GO" id="GO:0016020">
    <property type="term" value="C:membrane"/>
    <property type="evidence" value="ECO:0007669"/>
    <property type="project" value="UniProtKB-SubCell"/>
</dbReference>
<dbReference type="PANTHER" id="PTHR12207">
    <property type="entry name" value="V-SET AND TRANSMEMBRANE DOMAIN-CONTAINING PROTEIN"/>
    <property type="match status" value="1"/>
</dbReference>
<evidence type="ECO:0000313" key="14">
    <source>
        <dbReference type="Xenbase" id="XB-GENE-17330590"/>
    </source>
</evidence>
<dbReference type="SMART" id="SM00409">
    <property type="entry name" value="IG"/>
    <property type="match status" value="4"/>
</dbReference>
<dbReference type="AlphaFoldDB" id="A0A974C5E3"/>
<dbReference type="Proteomes" id="UP000694892">
    <property type="component" value="Chromosome 8S"/>
</dbReference>
<dbReference type="InterPro" id="IPR013106">
    <property type="entry name" value="Ig_V-set"/>
</dbReference>
<dbReference type="InterPro" id="IPR003599">
    <property type="entry name" value="Ig_sub"/>
</dbReference>
<dbReference type="Pfam" id="PF07686">
    <property type="entry name" value="V-set"/>
    <property type="match status" value="1"/>
</dbReference>
<keyword evidence="8" id="KW-0393">Immunoglobulin domain</keyword>
<evidence type="ECO:0000256" key="6">
    <source>
        <dbReference type="ARBA" id="ARBA00023136"/>
    </source>
</evidence>
<name>A0A974C5E3_XENLA</name>
<evidence type="ECO:0000256" key="10">
    <source>
        <dbReference type="SAM" id="SignalP"/>
    </source>
</evidence>
<dbReference type="PANTHER" id="PTHR12207:SF22">
    <property type="entry name" value="IMMUNOGLOBULIN SUPERFAMILY MEMBER 8"/>
    <property type="match status" value="1"/>
</dbReference>
<evidence type="ECO:0000256" key="7">
    <source>
        <dbReference type="ARBA" id="ARBA00023157"/>
    </source>
</evidence>
<dbReference type="CDD" id="cd00099">
    <property type="entry name" value="IgV"/>
    <property type="match status" value="1"/>
</dbReference>
<dbReference type="Xenbase" id="XB-GENE-17330590">
    <property type="gene designation" value="igsf8.S"/>
</dbReference>